<gene>
    <name evidence="1" type="ORF">SS1G_11660</name>
</gene>
<name>A7F239_SCLS1</name>
<dbReference type="KEGG" id="ssl:SS1G_11660"/>
<organism evidence="1 2">
    <name type="scientific">Sclerotinia sclerotiorum (strain ATCC 18683 / 1980 / Ss-1)</name>
    <name type="common">White mold</name>
    <name type="synonym">Whetzelinia sclerotiorum</name>
    <dbReference type="NCBI Taxonomy" id="665079"/>
    <lineage>
        <taxon>Eukaryota</taxon>
        <taxon>Fungi</taxon>
        <taxon>Dikarya</taxon>
        <taxon>Ascomycota</taxon>
        <taxon>Pezizomycotina</taxon>
        <taxon>Leotiomycetes</taxon>
        <taxon>Helotiales</taxon>
        <taxon>Sclerotiniaceae</taxon>
        <taxon>Sclerotinia</taxon>
    </lineage>
</organism>
<keyword evidence="2" id="KW-1185">Reference proteome</keyword>
<dbReference type="RefSeq" id="XP_001587667.1">
    <property type="nucleotide sequence ID" value="XM_001587617.1"/>
</dbReference>
<dbReference type="AlphaFoldDB" id="A7F239"/>
<evidence type="ECO:0000313" key="1">
    <source>
        <dbReference type="EMBL" id="EDN95781.1"/>
    </source>
</evidence>
<protein>
    <submittedName>
        <fullName evidence="1">Uncharacterized protein</fullName>
    </submittedName>
</protein>
<dbReference type="EMBL" id="CH476638">
    <property type="protein sequence ID" value="EDN95781.1"/>
    <property type="molecule type" value="Genomic_DNA"/>
</dbReference>
<proteinExistence type="predicted"/>
<dbReference type="Proteomes" id="UP000001312">
    <property type="component" value="Unassembled WGS sequence"/>
</dbReference>
<reference evidence="2" key="1">
    <citation type="journal article" date="2011" name="PLoS Genet.">
        <title>Genomic analysis of the necrotrophic fungal pathogens Sclerotinia sclerotiorum and Botrytis cinerea.</title>
        <authorList>
            <person name="Amselem J."/>
            <person name="Cuomo C.A."/>
            <person name="van Kan J.A."/>
            <person name="Viaud M."/>
            <person name="Benito E.P."/>
            <person name="Couloux A."/>
            <person name="Coutinho P.M."/>
            <person name="de Vries R.P."/>
            <person name="Dyer P.S."/>
            <person name="Fillinger S."/>
            <person name="Fournier E."/>
            <person name="Gout L."/>
            <person name="Hahn M."/>
            <person name="Kohn L."/>
            <person name="Lapalu N."/>
            <person name="Plummer K.M."/>
            <person name="Pradier J.M."/>
            <person name="Quevillon E."/>
            <person name="Sharon A."/>
            <person name="Simon A."/>
            <person name="ten Have A."/>
            <person name="Tudzynski B."/>
            <person name="Tudzynski P."/>
            <person name="Wincker P."/>
            <person name="Andrew M."/>
            <person name="Anthouard V."/>
            <person name="Beever R.E."/>
            <person name="Beffa R."/>
            <person name="Benoit I."/>
            <person name="Bouzid O."/>
            <person name="Brault B."/>
            <person name="Chen Z."/>
            <person name="Choquer M."/>
            <person name="Collemare J."/>
            <person name="Cotton P."/>
            <person name="Danchin E.G."/>
            <person name="Da Silva C."/>
            <person name="Gautier A."/>
            <person name="Giraud C."/>
            <person name="Giraud T."/>
            <person name="Gonzalez C."/>
            <person name="Grossetete S."/>
            <person name="Guldener U."/>
            <person name="Henrissat B."/>
            <person name="Howlett B.J."/>
            <person name="Kodira C."/>
            <person name="Kretschmer M."/>
            <person name="Lappartient A."/>
            <person name="Leroch M."/>
            <person name="Levis C."/>
            <person name="Mauceli E."/>
            <person name="Neuveglise C."/>
            <person name="Oeser B."/>
            <person name="Pearson M."/>
            <person name="Poulain J."/>
            <person name="Poussereau N."/>
            <person name="Quesneville H."/>
            <person name="Rascle C."/>
            <person name="Schumacher J."/>
            <person name="Segurens B."/>
            <person name="Sexton A."/>
            <person name="Silva E."/>
            <person name="Sirven C."/>
            <person name="Soanes D.M."/>
            <person name="Talbot N.J."/>
            <person name="Templeton M."/>
            <person name="Yandava C."/>
            <person name="Yarden O."/>
            <person name="Zeng Q."/>
            <person name="Rollins J.A."/>
            <person name="Lebrun M.H."/>
            <person name="Dickman M."/>
        </authorList>
    </citation>
    <scope>NUCLEOTIDE SEQUENCE [LARGE SCALE GENOMIC DNA]</scope>
    <source>
        <strain evidence="2">ATCC 18683 / 1980 / Ss-1</strain>
    </source>
</reference>
<dbReference type="InParanoid" id="A7F239"/>
<sequence length="39" mass="4543">MFESEEIWGVEDLVRIDLVVRLERFLVAIRATGYMAEVS</sequence>
<dbReference type="GeneID" id="5483442"/>
<evidence type="ECO:0000313" key="2">
    <source>
        <dbReference type="Proteomes" id="UP000001312"/>
    </source>
</evidence>
<accession>A7F239</accession>